<dbReference type="EMBL" id="BK015317">
    <property type="protein sequence ID" value="DAE01059.1"/>
    <property type="molecule type" value="Genomic_DNA"/>
</dbReference>
<sequence>MPGQPKPKPKRIRKRQQTPLPIQAANTEINQHLDGLKKQLEKGEISQTEYDSQVANWQRGQVLLNSIAAELITPTQSAAGIAAATASPMISYKIGQYFKSKNTEGSSAHIFSSCGIECSGCSGRRQ</sequence>
<name>A0A8S5P3M4_9CAUD</name>
<evidence type="ECO:0000256" key="1">
    <source>
        <dbReference type="SAM" id="MobiDB-lite"/>
    </source>
</evidence>
<organism evidence="2">
    <name type="scientific">Myoviridae sp. ct7Sv1</name>
    <dbReference type="NCBI Taxonomy" id="2825039"/>
    <lineage>
        <taxon>Viruses</taxon>
        <taxon>Duplodnaviria</taxon>
        <taxon>Heunggongvirae</taxon>
        <taxon>Uroviricota</taxon>
        <taxon>Caudoviricetes</taxon>
    </lineage>
</organism>
<accession>A0A8S5P3M4</accession>
<feature type="compositionally biased region" description="Basic residues" evidence="1">
    <location>
        <begin position="7"/>
        <end position="16"/>
    </location>
</feature>
<reference evidence="2" key="1">
    <citation type="journal article" date="2021" name="Proc. Natl. Acad. Sci. U.S.A.">
        <title>A Catalog of Tens of Thousands of Viruses from Human Metagenomes Reveals Hidden Associations with Chronic Diseases.</title>
        <authorList>
            <person name="Tisza M.J."/>
            <person name="Buck C.B."/>
        </authorList>
    </citation>
    <scope>NUCLEOTIDE SEQUENCE</scope>
    <source>
        <strain evidence="2">Ct7Sv1</strain>
    </source>
</reference>
<evidence type="ECO:0000313" key="2">
    <source>
        <dbReference type="EMBL" id="DAE01059.1"/>
    </source>
</evidence>
<feature type="region of interest" description="Disordered" evidence="1">
    <location>
        <begin position="1"/>
        <end position="21"/>
    </location>
</feature>
<protein>
    <submittedName>
        <fullName evidence="2">Gas vesicle protein G</fullName>
    </submittedName>
</protein>
<dbReference type="SMR" id="A0A8S5P3M4"/>
<proteinExistence type="predicted"/>